<dbReference type="GO" id="GO:0006020">
    <property type="term" value="P:inositol metabolic process"/>
    <property type="evidence" value="ECO:0007669"/>
    <property type="project" value="TreeGrafter"/>
</dbReference>
<feature type="non-terminal residue" evidence="1">
    <location>
        <position position="156"/>
    </location>
</feature>
<dbReference type="AlphaFoldDB" id="X1HG09"/>
<dbReference type="Pfam" id="PF00459">
    <property type="entry name" value="Inositol_P"/>
    <property type="match status" value="1"/>
</dbReference>
<evidence type="ECO:0008006" key="2">
    <source>
        <dbReference type="Google" id="ProtNLM"/>
    </source>
</evidence>
<evidence type="ECO:0000313" key="1">
    <source>
        <dbReference type="EMBL" id="GAH69131.1"/>
    </source>
</evidence>
<dbReference type="PANTHER" id="PTHR20854:SF4">
    <property type="entry name" value="INOSITOL-1-MONOPHOSPHATASE-RELATED"/>
    <property type="match status" value="1"/>
</dbReference>
<reference evidence="1" key="1">
    <citation type="journal article" date="2014" name="Front. Microbiol.">
        <title>High frequency of phylogenetically diverse reductive dehalogenase-homologous genes in deep subseafloor sedimentary metagenomes.</title>
        <authorList>
            <person name="Kawai M."/>
            <person name="Futagami T."/>
            <person name="Toyoda A."/>
            <person name="Takaki Y."/>
            <person name="Nishi S."/>
            <person name="Hori S."/>
            <person name="Arai W."/>
            <person name="Tsubouchi T."/>
            <person name="Morono Y."/>
            <person name="Uchiyama I."/>
            <person name="Ito T."/>
            <person name="Fujiyama A."/>
            <person name="Inagaki F."/>
            <person name="Takami H."/>
        </authorList>
    </citation>
    <scope>NUCLEOTIDE SEQUENCE</scope>
    <source>
        <strain evidence="1">Expedition CK06-06</strain>
    </source>
</reference>
<name>X1HG09_9ZZZZ</name>
<comment type="caution">
    <text evidence="1">The sequence shown here is derived from an EMBL/GenBank/DDBJ whole genome shotgun (WGS) entry which is preliminary data.</text>
</comment>
<dbReference type="PANTHER" id="PTHR20854">
    <property type="entry name" value="INOSITOL MONOPHOSPHATASE"/>
    <property type="match status" value="1"/>
</dbReference>
<organism evidence="1">
    <name type="scientific">marine sediment metagenome</name>
    <dbReference type="NCBI Taxonomy" id="412755"/>
    <lineage>
        <taxon>unclassified sequences</taxon>
        <taxon>metagenomes</taxon>
        <taxon>ecological metagenomes</taxon>
    </lineage>
</organism>
<dbReference type="Gene3D" id="3.30.540.10">
    <property type="entry name" value="Fructose-1,6-Bisphosphatase, subunit A, domain 1"/>
    <property type="match status" value="1"/>
</dbReference>
<dbReference type="SUPFAM" id="SSF56655">
    <property type="entry name" value="Carbohydrate phosphatase"/>
    <property type="match status" value="1"/>
</dbReference>
<proteinExistence type="predicted"/>
<protein>
    <recommendedName>
        <fullName evidence="2">Inositol monophosphatase</fullName>
    </recommendedName>
</protein>
<dbReference type="PRINTS" id="PR00377">
    <property type="entry name" value="IMPHPHTASES"/>
</dbReference>
<dbReference type="EMBL" id="BARU01029631">
    <property type="protein sequence ID" value="GAH69131.1"/>
    <property type="molecule type" value="Genomic_DNA"/>
</dbReference>
<dbReference type="InterPro" id="IPR000760">
    <property type="entry name" value="Inositol_monophosphatase-like"/>
</dbReference>
<accession>X1HG09</accession>
<sequence length="156" mass="17586">MIGFIENLAKRAGDILLSHFGEDEQLLKLRCSVKEAVTKYDKMVDELIIREIRGRYPQHSLLTEESGLLKGDPDWLWIVDSLDGTSGFANSNPLFSVCIAVVHKGELLLGTVYAPAIKEFYLAEKGNGAYLNQRRIHVSETSDLWQSYLFYCEGGE</sequence>
<dbReference type="GO" id="GO:0008934">
    <property type="term" value="F:inositol monophosphate 1-phosphatase activity"/>
    <property type="evidence" value="ECO:0007669"/>
    <property type="project" value="TreeGrafter"/>
</dbReference>
<gene>
    <name evidence="1" type="ORF">S03H2_47103</name>
</gene>
<dbReference type="GO" id="GO:0007165">
    <property type="term" value="P:signal transduction"/>
    <property type="evidence" value="ECO:0007669"/>
    <property type="project" value="TreeGrafter"/>
</dbReference>